<evidence type="ECO:0000313" key="1">
    <source>
        <dbReference type="EMBL" id="KWA66081.1"/>
    </source>
</evidence>
<dbReference type="AlphaFoldDB" id="A0A119W0T5"/>
<gene>
    <name evidence="1" type="ORF">WT44_07565</name>
</gene>
<organism evidence="1">
    <name type="scientific">Burkholderia stagnalis</name>
    <dbReference type="NCBI Taxonomy" id="1503054"/>
    <lineage>
        <taxon>Bacteria</taxon>
        <taxon>Pseudomonadati</taxon>
        <taxon>Pseudomonadota</taxon>
        <taxon>Betaproteobacteria</taxon>
        <taxon>Burkholderiales</taxon>
        <taxon>Burkholderiaceae</taxon>
        <taxon>Burkholderia</taxon>
        <taxon>Burkholderia cepacia complex</taxon>
    </lineage>
</organism>
<proteinExistence type="predicted"/>
<dbReference type="Proteomes" id="UP000068603">
    <property type="component" value="Unassembled WGS sequence"/>
</dbReference>
<evidence type="ECO:0000313" key="2">
    <source>
        <dbReference type="Proteomes" id="UP000068603"/>
    </source>
</evidence>
<comment type="caution">
    <text evidence="1">The sequence shown here is derived from an EMBL/GenBank/DDBJ whole genome shotgun (WGS) entry which is preliminary data.</text>
</comment>
<reference evidence="1 2" key="1">
    <citation type="submission" date="2015-11" db="EMBL/GenBank/DDBJ databases">
        <title>Expanding the genomic diversity of Burkholderia species for the development of highly accurate diagnostics.</title>
        <authorList>
            <person name="Sahl J."/>
            <person name="Keim P."/>
            <person name="Wagner D."/>
        </authorList>
    </citation>
    <scope>NUCLEOTIDE SEQUENCE [LARGE SCALE GENOMIC DNA]</scope>
    <source>
        <strain evidence="1 2">MSMB1960WGS</strain>
    </source>
</reference>
<protein>
    <submittedName>
        <fullName evidence="1">Uncharacterized protein</fullName>
    </submittedName>
</protein>
<sequence length="240" mass="25874">MPGVGGAPNFDFVPEKFRVNKDDGTFDIDSSSRRMADAYKNLERRIGEAPPAAATDYKVTVPDAMKEAFDPATDDGFKTFAGKMHGLGLTQKQLDGVMESYFELAPKLVAGAAMLDGDTAKSQLERAWSSQGGFAHQVGNAYKGASALAAKAGLNIDDLMRPDRLGNNVDFLMMMAAIAPEFGEDQSVGGVSIGGGMTEEKVEELMRSDAYRNMRHSDHERVSGQVRAWFEKKHGTAAVG</sequence>
<dbReference type="EMBL" id="LPHB01000025">
    <property type="protein sequence ID" value="KWA66081.1"/>
    <property type="molecule type" value="Genomic_DNA"/>
</dbReference>
<name>A0A119W0T5_9BURK</name>
<accession>A0A119W0T5</accession>